<keyword evidence="2" id="KW-1133">Transmembrane helix</keyword>
<dbReference type="PATRIC" id="fig|317.175.peg.4166"/>
<gene>
    <name evidence="3" type="ORF">IV01_19990</name>
</gene>
<evidence type="ECO:0000313" key="3">
    <source>
        <dbReference type="EMBL" id="KFE53394.1"/>
    </source>
</evidence>
<keyword evidence="2" id="KW-0812">Transmembrane</keyword>
<dbReference type="InterPro" id="IPR008523">
    <property type="entry name" value="DUF805"/>
</dbReference>
<dbReference type="EMBL" id="JPQU01000058">
    <property type="protein sequence ID" value="KFE53394.1"/>
    <property type="molecule type" value="Genomic_DNA"/>
</dbReference>
<dbReference type="Proteomes" id="UP000028631">
    <property type="component" value="Unassembled WGS sequence"/>
</dbReference>
<accession>A0A085VD81</accession>
<comment type="caution">
    <text evidence="3">The sequence shown here is derived from an EMBL/GenBank/DDBJ whole genome shotgun (WGS) entry which is preliminary data.</text>
</comment>
<proteinExistence type="predicted"/>
<reference evidence="3 4" key="1">
    <citation type="submission" date="2014-07" db="EMBL/GenBank/DDBJ databases">
        <title>Draft Genome Sequences of Environmental Pseudomonas syringae strains.</title>
        <authorList>
            <person name="Baltrus D.A."/>
            <person name="Berge O."/>
            <person name="Morris C."/>
        </authorList>
    </citation>
    <scope>NUCLEOTIDE SEQUENCE [LARGE SCALE GENOMIC DNA]</scope>
    <source>
        <strain evidence="3 4">GAW0119</strain>
    </source>
</reference>
<feature type="transmembrane region" description="Helical" evidence="2">
    <location>
        <begin position="197"/>
        <end position="219"/>
    </location>
</feature>
<evidence type="ECO:0000256" key="1">
    <source>
        <dbReference type="SAM" id="MobiDB-lite"/>
    </source>
</evidence>
<dbReference type="PANTHER" id="PTHR34980:SF3">
    <property type="entry name" value="BLR8105 PROTEIN"/>
    <property type="match status" value="1"/>
</dbReference>
<organism evidence="3 4">
    <name type="scientific">Pseudomonas syringae</name>
    <dbReference type="NCBI Taxonomy" id="317"/>
    <lineage>
        <taxon>Bacteria</taxon>
        <taxon>Pseudomonadati</taxon>
        <taxon>Pseudomonadota</taxon>
        <taxon>Gammaproteobacteria</taxon>
        <taxon>Pseudomonadales</taxon>
        <taxon>Pseudomonadaceae</taxon>
        <taxon>Pseudomonas</taxon>
    </lineage>
</organism>
<evidence type="ECO:0000256" key="2">
    <source>
        <dbReference type="SAM" id="Phobius"/>
    </source>
</evidence>
<feature type="transmembrane region" description="Helical" evidence="2">
    <location>
        <begin position="166"/>
        <end position="185"/>
    </location>
</feature>
<protein>
    <submittedName>
        <fullName evidence="3">Membrane protein</fullName>
    </submittedName>
</protein>
<dbReference type="AlphaFoldDB" id="A0A085VD81"/>
<dbReference type="GO" id="GO:0005886">
    <property type="term" value="C:plasma membrane"/>
    <property type="evidence" value="ECO:0007669"/>
    <property type="project" value="TreeGrafter"/>
</dbReference>
<feature type="transmembrane region" description="Helical" evidence="2">
    <location>
        <begin position="239"/>
        <end position="263"/>
    </location>
</feature>
<dbReference type="RefSeq" id="WP_032630506.1">
    <property type="nucleotide sequence ID" value="NZ_JPQU01000058.1"/>
</dbReference>
<keyword evidence="4" id="KW-1185">Reference proteome</keyword>
<dbReference type="OrthoDB" id="9812349at2"/>
<dbReference type="Pfam" id="PF05656">
    <property type="entry name" value="DUF805"/>
    <property type="match status" value="1"/>
</dbReference>
<evidence type="ECO:0000313" key="4">
    <source>
        <dbReference type="Proteomes" id="UP000028631"/>
    </source>
</evidence>
<keyword evidence="2" id="KW-0472">Membrane</keyword>
<feature type="region of interest" description="Disordered" evidence="1">
    <location>
        <begin position="273"/>
        <end position="299"/>
    </location>
</feature>
<name>A0A085VD81_PSESX</name>
<sequence length="299" mass="32456">MANTLFKIVFEGQLRNGVDLQTAKLNLAQLFKSETSAVEKLFNGNPIALKRGLTRSDADAYIKALNEAGVEARIEADPAISLRLEEVEQAPVYVASSELAPGSPYAPPRASVSEPIEEYGELKIFGIQGRLGRLRYLAWTLVLMIASLSVIGLCAMVMSVSLIGGGLLMTVASAAAFVILIQIGVRRLHDMGWSGWLILLSLLPYMNSVFFLLMVLIPGNKSANQYGAPPPPNTRSIKVLAWMWILFIAVVFVSGLSGGLDVLQEQLDATTSEYEQSLPYDDPAQNPATDNQPEGDEDQ</sequence>
<dbReference type="PANTHER" id="PTHR34980">
    <property type="entry name" value="INNER MEMBRANE PROTEIN-RELATED-RELATED"/>
    <property type="match status" value="1"/>
</dbReference>
<feature type="transmembrane region" description="Helical" evidence="2">
    <location>
        <begin position="136"/>
        <end position="160"/>
    </location>
</feature>